<gene>
    <name evidence="13" type="ORF">G4D61_00635</name>
</gene>
<feature type="domain" description="ABC transporter" evidence="11">
    <location>
        <begin position="381"/>
        <end position="615"/>
    </location>
</feature>
<evidence type="ECO:0000313" key="13">
    <source>
        <dbReference type="EMBL" id="NEY18473.1"/>
    </source>
</evidence>
<dbReference type="Proteomes" id="UP000476934">
    <property type="component" value="Unassembled WGS sequence"/>
</dbReference>
<keyword evidence="14" id="KW-1185">Reference proteome</keyword>
<dbReference type="InterPro" id="IPR003593">
    <property type="entry name" value="AAA+_ATPase"/>
</dbReference>
<dbReference type="SUPFAM" id="SSF52540">
    <property type="entry name" value="P-loop containing nucleoside triphosphate hydrolases"/>
    <property type="match status" value="1"/>
</dbReference>
<dbReference type="InterPro" id="IPR039421">
    <property type="entry name" value="Type_1_exporter"/>
</dbReference>
<evidence type="ECO:0000259" key="11">
    <source>
        <dbReference type="PROSITE" id="PS50893"/>
    </source>
</evidence>
<dbReference type="Gene3D" id="1.20.1560.10">
    <property type="entry name" value="ABC transporter type 1, transmembrane domain"/>
    <property type="match status" value="1"/>
</dbReference>
<feature type="domain" description="ABC transmembrane type-1" evidence="12">
    <location>
        <begin position="53"/>
        <end position="347"/>
    </location>
</feature>
<dbReference type="SUPFAM" id="SSF90123">
    <property type="entry name" value="ABC transporter transmembrane region"/>
    <property type="match status" value="1"/>
</dbReference>
<dbReference type="InterPro" id="IPR027417">
    <property type="entry name" value="P-loop_NTPase"/>
</dbReference>
<feature type="transmembrane region" description="Helical" evidence="10">
    <location>
        <begin position="100"/>
        <end position="121"/>
    </location>
</feature>
<feature type="transmembrane region" description="Helical" evidence="10">
    <location>
        <begin position="50"/>
        <end position="68"/>
    </location>
</feature>
<keyword evidence="7 10" id="KW-1133">Transmembrane helix</keyword>
<proteinExistence type="predicted"/>
<dbReference type="PROSITE" id="PS00211">
    <property type="entry name" value="ABC_TRANSPORTER_1"/>
    <property type="match status" value="1"/>
</dbReference>
<dbReference type="InterPro" id="IPR036640">
    <property type="entry name" value="ABC1_TM_sf"/>
</dbReference>
<accession>A0A6M0P1Z6</accession>
<sequence length="624" mass="69949">MSKDSKQAPHFGGRRGGGRHGMAMAMPVQKAKDFKGTLRRLFIYLKPHRLRLLTVFFAAILSVIFSIVSPKIMGKATTKLFEGMMMKIKGVPGAHIDFQYIGKIIVMLIILYAISSLFSFLQQYVMAGVAQKTVYQIRKDVNEKLSRLPLKYFDERQHGEILSRVINDVDNISTTLQQSLTQLITSLVTIIGVIVMMLTISPLLALIVVLTIPLSIIVTMMIAKRSQKHFIGQQRSLGEVNGHVEEMYTGHQIIKAFGQEKQTIDHFEQLNDKLYQAGWRAQFISGMMMPLMSFVNNIGYMFVSVVGGILVLKNRIEVGDVQAFIQYSRQFSQPITQTANIANIIQSTIASAERVFEILDEAEEVAEMENAIVIPQAKGEVSFQHVQFGYKPNELLIHDMNIDVAPGQMVAIVGPTGAGKTTLINLLMRFYEMGDGKITIDGVDIQHLKREHLRKMFGMVLQDTWLFNGTIRENIAYGREDATEEEIMKAAKAAYADHFIRALPDGYDTILNEEASNISQGQKQLLTIARAILADPTILILDEATSSVDTRTEVAIQKAMNRLMRGRTSFVIAHRLSTIRDADIILVMNHGDVIEKGTHQQLLEKGGFYAELYNSQFSSQQQIG</sequence>
<reference evidence="13 14" key="1">
    <citation type="submission" date="2020-03" db="EMBL/GenBank/DDBJ databases">
        <title>Bacillus aquiflavi sp. nov., isolated from yellow water of strong flavor Chinese baijiu in Yibin region of China.</title>
        <authorList>
            <person name="Xie J."/>
        </authorList>
    </citation>
    <scope>NUCLEOTIDE SEQUENCE [LARGE SCALE GENOMIC DNA]</scope>
    <source>
        <strain evidence="13 14">Gsoil 114</strain>
    </source>
</reference>
<dbReference type="FunFam" id="1.20.1560.10:FF:000011">
    <property type="entry name" value="Multidrug ABC transporter ATP-binding protein"/>
    <property type="match status" value="1"/>
</dbReference>
<dbReference type="EMBL" id="JAAIWK010000001">
    <property type="protein sequence ID" value="NEY18473.1"/>
    <property type="molecule type" value="Genomic_DNA"/>
</dbReference>
<name>A0A6M0P1Z6_9BACI</name>
<dbReference type="AlphaFoldDB" id="A0A6M0P1Z6"/>
<dbReference type="Pfam" id="PF00005">
    <property type="entry name" value="ABC_tran"/>
    <property type="match status" value="1"/>
</dbReference>
<dbReference type="InterPro" id="IPR017871">
    <property type="entry name" value="ABC_transporter-like_CS"/>
</dbReference>
<dbReference type="InterPro" id="IPR011527">
    <property type="entry name" value="ABC1_TM_dom"/>
</dbReference>
<keyword evidence="6 13" id="KW-0067">ATP-binding</keyword>
<feature type="region of interest" description="Disordered" evidence="9">
    <location>
        <begin position="1"/>
        <end position="20"/>
    </location>
</feature>
<evidence type="ECO:0000256" key="6">
    <source>
        <dbReference type="ARBA" id="ARBA00022840"/>
    </source>
</evidence>
<evidence type="ECO:0000259" key="12">
    <source>
        <dbReference type="PROSITE" id="PS50929"/>
    </source>
</evidence>
<dbReference type="CDD" id="cd18547">
    <property type="entry name" value="ABC_6TM_Tm288_like"/>
    <property type="match status" value="1"/>
</dbReference>
<keyword evidence="5" id="KW-0547">Nucleotide-binding</keyword>
<dbReference type="Gene3D" id="3.40.50.300">
    <property type="entry name" value="P-loop containing nucleotide triphosphate hydrolases"/>
    <property type="match status" value="1"/>
</dbReference>
<feature type="transmembrane region" description="Helical" evidence="10">
    <location>
        <begin position="180"/>
        <end position="198"/>
    </location>
</feature>
<dbReference type="GO" id="GO:0016887">
    <property type="term" value="F:ATP hydrolysis activity"/>
    <property type="evidence" value="ECO:0007669"/>
    <property type="project" value="InterPro"/>
</dbReference>
<dbReference type="GO" id="GO:0005886">
    <property type="term" value="C:plasma membrane"/>
    <property type="evidence" value="ECO:0007669"/>
    <property type="project" value="UniProtKB-SubCell"/>
</dbReference>
<organism evidence="13 14">
    <name type="scientific">Heyndrickxia ginsengihumi</name>
    <dbReference type="NCBI Taxonomy" id="363870"/>
    <lineage>
        <taxon>Bacteria</taxon>
        <taxon>Bacillati</taxon>
        <taxon>Bacillota</taxon>
        <taxon>Bacilli</taxon>
        <taxon>Bacillales</taxon>
        <taxon>Bacillaceae</taxon>
        <taxon>Heyndrickxia</taxon>
    </lineage>
</organism>
<evidence type="ECO:0000256" key="2">
    <source>
        <dbReference type="ARBA" id="ARBA00022448"/>
    </source>
</evidence>
<dbReference type="PANTHER" id="PTHR43394">
    <property type="entry name" value="ATP-DEPENDENT PERMEASE MDL1, MITOCHONDRIAL"/>
    <property type="match status" value="1"/>
</dbReference>
<feature type="transmembrane region" description="Helical" evidence="10">
    <location>
        <begin position="204"/>
        <end position="223"/>
    </location>
</feature>
<comment type="subcellular location">
    <subcellularLocation>
        <location evidence="1">Cell membrane</location>
        <topology evidence="1">Multi-pass membrane protein</topology>
    </subcellularLocation>
</comment>
<keyword evidence="2" id="KW-0813">Transport</keyword>
<dbReference type="RefSeq" id="WP_163172993.1">
    <property type="nucleotide sequence ID" value="NZ_JAAIWK010000001.1"/>
</dbReference>
<evidence type="ECO:0000256" key="3">
    <source>
        <dbReference type="ARBA" id="ARBA00022475"/>
    </source>
</evidence>
<dbReference type="GO" id="GO:0005524">
    <property type="term" value="F:ATP binding"/>
    <property type="evidence" value="ECO:0007669"/>
    <property type="project" value="UniProtKB-KW"/>
</dbReference>
<evidence type="ECO:0000256" key="4">
    <source>
        <dbReference type="ARBA" id="ARBA00022692"/>
    </source>
</evidence>
<evidence type="ECO:0000256" key="8">
    <source>
        <dbReference type="ARBA" id="ARBA00023136"/>
    </source>
</evidence>
<dbReference type="FunFam" id="3.40.50.300:FF:000287">
    <property type="entry name" value="Multidrug ABC transporter ATP-binding protein"/>
    <property type="match status" value="1"/>
</dbReference>
<evidence type="ECO:0000256" key="1">
    <source>
        <dbReference type="ARBA" id="ARBA00004651"/>
    </source>
</evidence>
<dbReference type="GO" id="GO:0015421">
    <property type="term" value="F:ABC-type oligopeptide transporter activity"/>
    <property type="evidence" value="ECO:0007669"/>
    <property type="project" value="TreeGrafter"/>
</dbReference>
<protein>
    <submittedName>
        <fullName evidence="13">ABC transporter ATP-binding protein</fullName>
    </submittedName>
</protein>
<dbReference type="PROSITE" id="PS50929">
    <property type="entry name" value="ABC_TM1F"/>
    <property type="match status" value="1"/>
</dbReference>
<dbReference type="PROSITE" id="PS50893">
    <property type="entry name" value="ABC_TRANSPORTER_2"/>
    <property type="match status" value="1"/>
</dbReference>
<evidence type="ECO:0000313" key="14">
    <source>
        <dbReference type="Proteomes" id="UP000476934"/>
    </source>
</evidence>
<feature type="transmembrane region" description="Helical" evidence="10">
    <location>
        <begin position="294"/>
        <end position="312"/>
    </location>
</feature>
<keyword evidence="3" id="KW-1003">Cell membrane</keyword>
<keyword evidence="8 10" id="KW-0472">Membrane</keyword>
<evidence type="ECO:0000256" key="10">
    <source>
        <dbReference type="SAM" id="Phobius"/>
    </source>
</evidence>
<dbReference type="Pfam" id="PF00664">
    <property type="entry name" value="ABC_membrane"/>
    <property type="match status" value="1"/>
</dbReference>
<dbReference type="SMART" id="SM00382">
    <property type="entry name" value="AAA"/>
    <property type="match status" value="1"/>
</dbReference>
<dbReference type="CDD" id="cd03254">
    <property type="entry name" value="ABCC_Glucan_exporter_like"/>
    <property type="match status" value="1"/>
</dbReference>
<evidence type="ECO:0000256" key="9">
    <source>
        <dbReference type="SAM" id="MobiDB-lite"/>
    </source>
</evidence>
<dbReference type="InterPro" id="IPR003439">
    <property type="entry name" value="ABC_transporter-like_ATP-bd"/>
</dbReference>
<keyword evidence="4 10" id="KW-0812">Transmembrane</keyword>
<comment type="caution">
    <text evidence="13">The sequence shown here is derived from an EMBL/GenBank/DDBJ whole genome shotgun (WGS) entry which is preliminary data.</text>
</comment>
<dbReference type="PANTHER" id="PTHR43394:SF1">
    <property type="entry name" value="ATP-BINDING CASSETTE SUB-FAMILY B MEMBER 10, MITOCHONDRIAL"/>
    <property type="match status" value="1"/>
</dbReference>
<evidence type="ECO:0000256" key="5">
    <source>
        <dbReference type="ARBA" id="ARBA00022741"/>
    </source>
</evidence>
<evidence type="ECO:0000256" key="7">
    <source>
        <dbReference type="ARBA" id="ARBA00022989"/>
    </source>
</evidence>